<dbReference type="KEGG" id="sutt:SUTMEG_14460"/>
<evidence type="ECO:0000256" key="1">
    <source>
        <dbReference type="ARBA" id="ARBA00011900"/>
    </source>
</evidence>
<dbReference type="GO" id="GO:0032259">
    <property type="term" value="P:methylation"/>
    <property type="evidence" value="ECO:0007669"/>
    <property type="project" value="UniProtKB-KW"/>
</dbReference>
<evidence type="ECO:0000313" key="7">
    <source>
        <dbReference type="Proteomes" id="UP000271003"/>
    </source>
</evidence>
<feature type="domain" description="TaqI-like C-terminal specificity" evidence="5">
    <location>
        <begin position="101"/>
        <end position="212"/>
    </location>
</feature>
<dbReference type="GO" id="GO:0009007">
    <property type="term" value="F:site-specific DNA-methyltransferase (adenine-specific) activity"/>
    <property type="evidence" value="ECO:0007669"/>
    <property type="project" value="UniProtKB-EC"/>
</dbReference>
<proteinExistence type="predicted"/>
<evidence type="ECO:0000256" key="2">
    <source>
        <dbReference type="ARBA" id="ARBA00022603"/>
    </source>
</evidence>
<dbReference type="InterPro" id="IPR050953">
    <property type="entry name" value="N4_N6_ade-DNA_methylase"/>
</dbReference>
<keyword evidence="7" id="KW-1185">Reference proteome</keyword>
<dbReference type="Proteomes" id="UP000271003">
    <property type="component" value="Chromosome"/>
</dbReference>
<accession>A0A2Z6IAL9</accession>
<evidence type="ECO:0000313" key="6">
    <source>
        <dbReference type="EMBL" id="BBF23555.1"/>
    </source>
</evidence>
<gene>
    <name evidence="6" type="ORF">SUTMEG_14460</name>
</gene>
<evidence type="ECO:0000256" key="3">
    <source>
        <dbReference type="ARBA" id="ARBA00022679"/>
    </source>
</evidence>
<dbReference type="PANTHER" id="PTHR33841:SF1">
    <property type="entry name" value="DNA METHYLTRANSFERASE A"/>
    <property type="match status" value="1"/>
</dbReference>
<dbReference type="EMBL" id="AP018786">
    <property type="protein sequence ID" value="BBF23555.1"/>
    <property type="molecule type" value="Genomic_DNA"/>
</dbReference>
<dbReference type="Pfam" id="PF12950">
    <property type="entry name" value="TaqI_C"/>
    <property type="match status" value="1"/>
</dbReference>
<reference evidence="6 7" key="1">
    <citation type="journal article" date="2018" name="Int. J. Syst. Evol. Microbiol.">
        <title>Mesosutterella multiformis gen. nov., sp. nov., a member of the family Sutterellaceae and Sutterella megalosphaeroides sp. nov., isolated from human faeces.</title>
        <authorList>
            <person name="Sakamoto M."/>
            <person name="Ikeyama N."/>
            <person name="Kunihiro T."/>
            <person name="Iino T."/>
            <person name="Yuki M."/>
            <person name="Ohkuma M."/>
        </authorList>
    </citation>
    <scope>NUCLEOTIDE SEQUENCE [LARGE SCALE GENOMIC DNA]</scope>
    <source>
        <strain evidence="6 7">6FBBBH3</strain>
    </source>
</reference>
<dbReference type="InterPro" id="IPR025931">
    <property type="entry name" value="TaqI_C"/>
</dbReference>
<dbReference type="EC" id="2.1.1.72" evidence="1"/>
<evidence type="ECO:0000259" key="5">
    <source>
        <dbReference type="Pfam" id="PF12950"/>
    </source>
</evidence>
<dbReference type="InterPro" id="IPR023135">
    <property type="entry name" value="N6_DNA_MeTrfase_TaqI_C"/>
</dbReference>
<sequence>MYDEFFSGVTTKYVDIECCPSHKTDNFVVCKGGDEQVVHLHTVYETENYNFNFLSEKDLAIIKTVKAVGCYFLKDSVWGLGIVTGDNKKKLFSEPSDGMEKIYTGKEIRPYRLNPAQKYISYDRGNLQQVAREEIYRAPEKLVYKFISKKLVFSYDDSSSLFLNSANILIPEIPSMSIKTVMAFLNSPLFQFMYMKLFGEVKVLKGNLLELPFPKISREDDERLQLLVDEVLRGDDSKKVEIEDIVFSIYDLNDEQIRYIKDVVYGKVN</sequence>
<comment type="catalytic activity">
    <reaction evidence="4">
        <text>a 2'-deoxyadenosine in DNA + S-adenosyl-L-methionine = an N(6)-methyl-2'-deoxyadenosine in DNA + S-adenosyl-L-homocysteine + H(+)</text>
        <dbReference type="Rhea" id="RHEA:15197"/>
        <dbReference type="Rhea" id="RHEA-COMP:12418"/>
        <dbReference type="Rhea" id="RHEA-COMP:12419"/>
        <dbReference type="ChEBI" id="CHEBI:15378"/>
        <dbReference type="ChEBI" id="CHEBI:57856"/>
        <dbReference type="ChEBI" id="CHEBI:59789"/>
        <dbReference type="ChEBI" id="CHEBI:90615"/>
        <dbReference type="ChEBI" id="CHEBI:90616"/>
        <dbReference type="EC" id="2.1.1.72"/>
    </reaction>
</comment>
<keyword evidence="2" id="KW-0489">Methyltransferase</keyword>
<name>A0A2Z6IAL9_9BURK</name>
<dbReference type="AlphaFoldDB" id="A0A2Z6IAL9"/>
<evidence type="ECO:0000256" key="4">
    <source>
        <dbReference type="ARBA" id="ARBA00047942"/>
    </source>
</evidence>
<dbReference type="Gene3D" id="3.90.220.10">
    <property type="entry name" value="Adenine-n6-DNA-methyltransferase Taqi, Chain A, domain 2"/>
    <property type="match status" value="1"/>
</dbReference>
<dbReference type="PANTHER" id="PTHR33841">
    <property type="entry name" value="DNA METHYLTRANSFERASE YEEA-RELATED"/>
    <property type="match status" value="1"/>
</dbReference>
<dbReference type="REBASE" id="258069">
    <property type="entry name" value="M.SspBBH3ORF14460P"/>
</dbReference>
<protein>
    <recommendedName>
        <fullName evidence="1">site-specific DNA-methyltransferase (adenine-specific)</fullName>
        <ecNumber evidence="1">2.1.1.72</ecNumber>
    </recommendedName>
</protein>
<organism evidence="6 7">
    <name type="scientific">Sutterella megalosphaeroides</name>
    <dbReference type="NCBI Taxonomy" id="2494234"/>
    <lineage>
        <taxon>Bacteria</taxon>
        <taxon>Pseudomonadati</taxon>
        <taxon>Pseudomonadota</taxon>
        <taxon>Betaproteobacteria</taxon>
        <taxon>Burkholderiales</taxon>
        <taxon>Sutterellaceae</taxon>
        <taxon>Sutterella</taxon>
    </lineage>
</organism>
<keyword evidence="3" id="KW-0808">Transferase</keyword>